<feature type="compositionally biased region" description="Basic and acidic residues" evidence="1">
    <location>
        <begin position="64"/>
        <end position="78"/>
    </location>
</feature>
<gene>
    <name evidence="3" type="ORF">CLEI1391_LOCUS18593</name>
</gene>
<dbReference type="EMBL" id="HBFB01033176">
    <property type="protein sequence ID" value="CAD8694410.1"/>
    <property type="molecule type" value="Transcribed_RNA"/>
</dbReference>
<protein>
    <submittedName>
        <fullName evidence="3">Uncharacterized protein</fullName>
    </submittedName>
</protein>
<feature type="region of interest" description="Disordered" evidence="1">
    <location>
        <begin position="107"/>
        <end position="126"/>
    </location>
</feature>
<name>A0A7S0S335_9CHLO</name>
<feature type="transmembrane region" description="Helical" evidence="2">
    <location>
        <begin position="221"/>
        <end position="242"/>
    </location>
</feature>
<keyword evidence="2" id="KW-0472">Membrane</keyword>
<reference evidence="3" key="1">
    <citation type="submission" date="2021-01" db="EMBL/GenBank/DDBJ databases">
        <authorList>
            <person name="Corre E."/>
            <person name="Pelletier E."/>
            <person name="Niang G."/>
            <person name="Scheremetjew M."/>
            <person name="Finn R."/>
            <person name="Kale V."/>
            <person name="Holt S."/>
            <person name="Cochrane G."/>
            <person name="Meng A."/>
            <person name="Brown T."/>
            <person name="Cohen L."/>
        </authorList>
    </citation>
    <scope>NUCLEOTIDE SEQUENCE</scope>
    <source>
        <strain evidence="3">SAG 11-49</strain>
    </source>
</reference>
<organism evidence="3">
    <name type="scientific">Chlamydomonas leiostraca</name>
    <dbReference type="NCBI Taxonomy" id="1034604"/>
    <lineage>
        <taxon>Eukaryota</taxon>
        <taxon>Viridiplantae</taxon>
        <taxon>Chlorophyta</taxon>
        <taxon>core chlorophytes</taxon>
        <taxon>Chlorophyceae</taxon>
        <taxon>CS clade</taxon>
        <taxon>Chlamydomonadales</taxon>
        <taxon>Chlamydomonadaceae</taxon>
        <taxon>Chlamydomonas</taxon>
    </lineage>
</organism>
<evidence type="ECO:0000256" key="1">
    <source>
        <dbReference type="SAM" id="MobiDB-lite"/>
    </source>
</evidence>
<feature type="region of interest" description="Disordered" evidence="1">
    <location>
        <begin position="31"/>
        <end position="78"/>
    </location>
</feature>
<proteinExistence type="predicted"/>
<sequence>MAASLLKGGVLGLAPAPVASRRSIAVAAIKSETREETSTSSKQEIYIGFPKGDYARPPGRKGRVIKDDPAKYPDREDMGPLRGVVGGWAGGETSLWQFREAIKGEGKSENKSVKGVLAPSSPVRQPQKTRWNVKTTSSAGKDAIYVGFAKDELELRKSGVQGRVIYDDAAKYPGKEDVGLFLGATGGFAGGEAALKQFAETGELRLLKPGDPAIKKQFSPLTLAFVLIFGAAGGGALLTFLLDGAEGGVSDLLKAGGN</sequence>
<dbReference type="AlphaFoldDB" id="A0A7S0S335"/>
<evidence type="ECO:0000256" key="2">
    <source>
        <dbReference type="SAM" id="Phobius"/>
    </source>
</evidence>
<evidence type="ECO:0000313" key="3">
    <source>
        <dbReference type="EMBL" id="CAD8694410.1"/>
    </source>
</evidence>
<keyword evidence="2" id="KW-1133">Transmembrane helix</keyword>
<keyword evidence="2" id="KW-0812">Transmembrane</keyword>
<accession>A0A7S0S335</accession>